<dbReference type="AlphaFoldDB" id="A0A516V6N5"/>
<dbReference type="EMBL" id="CP041742">
    <property type="protein sequence ID" value="QDQ74194.1"/>
    <property type="molecule type" value="Genomic_DNA"/>
</dbReference>
<proteinExistence type="predicted"/>
<accession>A0A516V6N5</accession>
<protein>
    <recommendedName>
        <fullName evidence="4">DUF2846 domain-containing protein</fullName>
    </recommendedName>
</protein>
<evidence type="ECO:0008006" key="4">
    <source>
        <dbReference type="Google" id="ProtNLM"/>
    </source>
</evidence>
<evidence type="ECO:0000256" key="1">
    <source>
        <dbReference type="SAM" id="SignalP"/>
    </source>
</evidence>
<sequence>MSKGFFRLAAVALLLAVAPAMAKSNKLMQPAASQTQPVPAEGKALLIIMRPSYYGGAIAASVYDAPDDRTTLIGVLGPKDKIAYQVEPGDHRFMVIAENADFMDAHLDAGKTYYAVVRARPGVWKARFSLLPIRATSSDQYNLQSADFKEWNAASEFVESTPRADAWFVENRASVEEKKADYLKKWNVMLPQDRAELVLHAEDGVAAP</sequence>
<evidence type="ECO:0000313" key="3">
    <source>
        <dbReference type="Proteomes" id="UP000315891"/>
    </source>
</evidence>
<keyword evidence="1" id="KW-0732">Signal</keyword>
<evidence type="ECO:0000313" key="2">
    <source>
        <dbReference type="EMBL" id="QDQ74194.1"/>
    </source>
</evidence>
<reference evidence="2 3" key="1">
    <citation type="submission" date="2019-07" db="EMBL/GenBank/DDBJ databases">
        <title>Lysobacter weifangensis sp. nov., isolated from bensulfuron-methyl contaminated farmland soil.</title>
        <authorList>
            <person name="Zhao H."/>
        </authorList>
    </citation>
    <scope>NUCLEOTIDE SEQUENCE [LARGE SCALE GENOMIC DNA]</scope>
    <source>
        <strain evidence="2 3">CC-Bw-6</strain>
    </source>
</reference>
<dbReference type="OrthoDB" id="5951953at2"/>
<name>A0A516V6N5_9GAMM</name>
<feature type="chain" id="PRO_5021798231" description="DUF2846 domain-containing protein" evidence="1">
    <location>
        <begin position="23"/>
        <end position="208"/>
    </location>
</feature>
<dbReference type="RefSeq" id="WP_143879703.1">
    <property type="nucleotide sequence ID" value="NZ_BAABLZ010000001.1"/>
</dbReference>
<feature type="signal peptide" evidence="1">
    <location>
        <begin position="1"/>
        <end position="22"/>
    </location>
</feature>
<gene>
    <name evidence="2" type="ORF">FNZ56_10035</name>
</gene>
<dbReference type="Proteomes" id="UP000315891">
    <property type="component" value="Chromosome"/>
</dbReference>
<keyword evidence="3" id="KW-1185">Reference proteome</keyword>
<organism evidence="2 3">
    <name type="scientific">Pseudoluteimonas lycopersici</name>
    <dbReference type="NCBI Taxonomy" id="1324796"/>
    <lineage>
        <taxon>Bacteria</taxon>
        <taxon>Pseudomonadati</taxon>
        <taxon>Pseudomonadota</taxon>
        <taxon>Gammaproteobacteria</taxon>
        <taxon>Lysobacterales</taxon>
        <taxon>Lysobacteraceae</taxon>
        <taxon>Pseudoluteimonas</taxon>
    </lineage>
</organism>